<dbReference type="AlphaFoldDB" id="A0A7R9G7G2"/>
<reference evidence="1" key="1">
    <citation type="submission" date="2020-11" db="EMBL/GenBank/DDBJ databases">
        <authorList>
            <person name="Tran Van P."/>
        </authorList>
    </citation>
    <scope>NUCLEOTIDE SEQUENCE</scope>
</reference>
<name>A0A7R9G7G2_TIMSH</name>
<protein>
    <submittedName>
        <fullName evidence="1">Uncharacterized protein</fullName>
    </submittedName>
</protein>
<evidence type="ECO:0000313" key="1">
    <source>
        <dbReference type="EMBL" id="CAD7268903.1"/>
    </source>
</evidence>
<sequence>MASLVLTDSSQLTSDSQHLGIYLNFDCQK</sequence>
<gene>
    <name evidence="1" type="ORF">TSIB3V08_LOCUS12903</name>
</gene>
<proteinExistence type="predicted"/>
<accession>A0A7R9G7G2</accession>
<dbReference type="EMBL" id="OC017809">
    <property type="protein sequence ID" value="CAD7268903.1"/>
    <property type="molecule type" value="Genomic_DNA"/>
</dbReference>
<organism evidence="1">
    <name type="scientific">Timema shepardi</name>
    <name type="common">Walking stick</name>
    <dbReference type="NCBI Taxonomy" id="629360"/>
    <lineage>
        <taxon>Eukaryota</taxon>
        <taxon>Metazoa</taxon>
        <taxon>Ecdysozoa</taxon>
        <taxon>Arthropoda</taxon>
        <taxon>Hexapoda</taxon>
        <taxon>Insecta</taxon>
        <taxon>Pterygota</taxon>
        <taxon>Neoptera</taxon>
        <taxon>Polyneoptera</taxon>
        <taxon>Phasmatodea</taxon>
        <taxon>Timematodea</taxon>
        <taxon>Timematoidea</taxon>
        <taxon>Timematidae</taxon>
        <taxon>Timema</taxon>
    </lineage>
</organism>